<feature type="domain" description="HAMP" evidence="14">
    <location>
        <begin position="333"/>
        <end position="385"/>
    </location>
</feature>
<evidence type="ECO:0000256" key="7">
    <source>
        <dbReference type="ARBA" id="ARBA00022692"/>
    </source>
</evidence>
<dbReference type="GO" id="GO:0000155">
    <property type="term" value="F:phosphorelay sensor kinase activity"/>
    <property type="evidence" value="ECO:0007669"/>
    <property type="project" value="InterPro"/>
</dbReference>
<name>A0A841U4N7_9BACL</name>
<evidence type="ECO:0000256" key="11">
    <source>
        <dbReference type="ARBA" id="ARBA00023136"/>
    </source>
</evidence>
<evidence type="ECO:0000256" key="3">
    <source>
        <dbReference type="ARBA" id="ARBA00012438"/>
    </source>
</evidence>
<evidence type="ECO:0000256" key="2">
    <source>
        <dbReference type="ARBA" id="ARBA00004651"/>
    </source>
</evidence>
<gene>
    <name evidence="15" type="ORF">H7B90_24305</name>
</gene>
<keyword evidence="16" id="KW-1185">Reference proteome</keyword>
<feature type="compositionally biased region" description="Gly residues" evidence="12">
    <location>
        <begin position="583"/>
        <end position="592"/>
    </location>
</feature>
<comment type="catalytic activity">
    <reaction evidence="1">
        <text>ATP + protein L-histidine = ADP + protein N-phospho-L-histidine.</text>
        <dbReference type="EC" id="2.7.13.3"/>
    </reaction>
</comment>
<dbReference type="Pfam" id="PF06580">
    <property type="entry name" value="His_kinase"/>
    <property type="match status" value="1"/>
</dbReference>
<keyword evidence="5" id="KW-0597">Phosphoprotein</keyword>
<evidence type="ECO:0000256" key="10">
    <source>
        <dbReference type="ARBA" id="ARBA00023012"/>
    </source>
</evidence>
<keyword evidence="11 13" id="KW-0472">Membrane</keyword>
<feature type="compositionally biased region" description="Low complexity" evidence="12">
    <location>
        <begin position="623"/>
        <end position="657"/>
    </location>
</feature>
<dbReference type="Pfam" id="PF02518">
    <property type="entry name" value="HATPase_c"/>
    <property type="match status" value="1"/>
</dbReference>
<keyword evidence="10" id="KW-0902">Two-component regulatory system</keyword>
<comment type="subcellular location">
    <subcellularLocation>
        <location evidence="2">Cell membrane</location>
        <topology evidence="2">Multi-pass membrane protein</topology>
    </subcellularLocation>
</comment>
<keyword evidence="4" id="KW-1003">Cell membrane</keyword>
<comment type="caution">
    <text evidence="15">The sequence shown here is derived from an EMBL/GenBank/DDBJ whole genome shotgun (WGS) entry which is preliminary data.</text>
</comment>
<dbReference type="EC" id="2.7.13.3" evidence="3"/>
<protein>
    <recommendedName>
        <fullName evidence="3">histidine kinase</fullName>
        <ecNumber evidence="3">2.7.13.3</ecNumber>
    </recommendedName>
</protein>
<dbReference type="InterPro" id="IPR033479">
    <property type="entry name" value="dCache_1"/>
</dbReference>
<keyword evidence="6" id="KW-0808">Transferase</keyword>
<keyword evidence="8 15" id="KW-0418">Kinase</keyword>
<dbReference type="PANTHER" id="PTHR34220:SF7">
    <property type="entry name" value="SENSOR HISTIDINE KINASE YPDA"/>
    <property type="match status" value="1"/>
</dbReference>
<feature type="transmembrane region" description="Helical" evidence="13">
    <location>
        <begin position="27"/>
        <end position="50"/>
    </location>
</feature>
<dbReference type="Proteomes" id="UP000553776">
    <property type="component" value="Unassembled WGS sequence"/>
</dbReference>
<dbReference type="RefSeq" id="WP_185138489.1">
    <property type="nucleotide sequence ID" value="NZ_JACJVR010000097.1"/>
</dbReference>
<accession>A0A841U4N7</accession>
<keyword evidence="7 13" id="KW-0812">Transmembrane</keyword>
<dbReference type="GO" id="GO:0005886">
    <property type="term" value="C:plasma membrane"/>
    <property type="evidence" value="ECO:0007669"/>
    <property type="project" value="UniProtKB-SubCell"/>
</dbReference>
<reference evidence="15 16" key="1">
    <citation type="submission" date="2020-08" db="EMBL/GenBank/DDBJ databases">
        <title>Cohnella phylogeny.</title>
        <authorList>
            <person name="Dunlap C."/>
        </authorList>
    </citation>
    <scope>NUCLEOTIDE SEQUENCE [LARGE SCALE GENOMIC DNA]</scope>
    <source>
        <strain evidence="15 16">DSM 25239</strain>
    </source>
</reference>
<dbReference type="InterPro" id="IPR003594">
    <property type="entry name" value="HATPase_dom"/>
</dbReference>
<dbReference type="PANTHER" id="PTHR34220">
    <property type="entry name" value="SENSOR HISTIDINE KINASE YPDA"/>
    <property type="match status" value="1"/>
</dbReference>
<evidence type="ECO:0000313" key="16">
    <source>
        <dbReference type="Proteomes" id="UP000553776"/>
    </source>
</evidence>
<evidence type="ECO:0000256" key="12">
    <source>
        <dbReference type="SAM" id="MobiDB-lite"/>
    </source>
</evidence>
<dbReference type="InterPro" id="IPR008160">
    <property type="entry name" value="Collagen"/>
</dbReference>
<keyword evidence="9 13" id="KW-1133">Transmembrane helix</keyword>
<evidence type="ECO:0000256" key="9">
    <source>
        <dbReference type="ARBA" id="ARBA00022989"/>
    </source>
</evidence>
<evidence type="ECO:0000256" key="5">
    <source>
        <dbReference type="ARBA" id="ARBA00022553"/>
    </source>
</evidence>
<evidence type="ECO:0000256" key="4">
    <source>
        <dbReference type="ARBA" id="ARBA00022475"/>
    </source>
</evidence>
<dbReference type="InterPro" id="IPR004358">
    <property type="entry name" value="Sig_transdc_His_kin-like_C"/>
</dbReference>
<dbReference type="InterPro" id="IPR003660">
    <property type="entry name" value="HAMP_dom"/>
</dbReference>
<evidence type="ECO:0000256" key="8">
    <source>
        <dbReference type="ARBA" id="ARBA00022777"/>
    </source>
</evidence>
<evidence type="ECO:0000313" key="15">
    <source>
        <dbReference type="EMBL" id="MBB6694522.1"/>
    </source>
</evidence>
<feature type="compositionally biased region" description="Low complexity" evidence="12">
    <location>
        <begin position="556"/>
        <end position="582"/>
    </location>
</feature>
<dbReference type="SMART" id="SM00304">
    <property type="entry name" value="HAMP"/>
    <property type="match status" value="1"/>
</dbReference>
<dbReference type="Pfam" id="PF00672">
    <property type="entry name" value="HAMP"/>
    <property type="match status" value="1"/>
</dbReference>
<evidence type="ECO:0000256" key="6">
    <source>
        <dbReference type="ARBA" id="ARBA00022679"/>
    </source>
</evidence>
<organism evidence="15 16">
    <name type="scientific">Cohnella xylanilytica</name>
    <dbReference type="NCBI Taxonomy" id="557555"/>
    <lineage>
        <taxon>Bacteria</taxon>
        <taxon>Bacillati</taxon>
        <taxon>Bacillota</taxon>
        <taxon>Bacilli</taxon>
        <taxon>Bacillales</taxon>
        <taxon>Paenibacillaceae</taxon>
        <taxon>Cohnella</taxon>
    </lineage>
</organism>
<dbReference type="CDD" id="cd06225">
    <property type="entry name" value="HAMP"/>
    <property type="match status" value="1"/>
</dbReference>
<dbReference type="AlphaFoldDB" id="A0A841U4N7"/>
<dbReference type="PRINTS" id="PR00344">
    <property type="entry name" value="BCTRLSENSOR"/>
</dbReference>
<evidence type="ECO:0000256" key="1">
    <source>
        <dbReference type="ARBA" id="ARBA00000085"/>
    </source>
</evidence>
<dbReference type="Gene3D" id="6.10.340.10">
    <property type="match status" value="1"/>
</dbReference>
<feature type="region of interest" description="Disordered" evidence="12">
    <location>
        <begin position="693"/>
        <end position="734"/>
    </location>
</feature>
<dbReference type="Pfam" id="PF01391">
    <property type="entry name" value="Collagen"/>
    <property type="match status" value="1"/>
</dbReference>
<sequence length="811" mass="85538">MRSDRTLGGGSIFRRLQFGNMEIRYKLLVHFLFISILPSLALGVLTGWTVDSIMERQTNENTLQFIDKVNRNLEYLMTNAQNTTYLISFNPEIQRFLTGELPTDKAAAARSAYEAKRFLQGFTTLNSEFAGIMVVNSRGGYLSNDMYATTPGRDLTVERWYQEAVAGKGIFRLIGHPTDRSVTTHADYKNSEVVSAVRAVLDPDTQKVLGVVLIDLKLRVISETVQDVRLGKTGYLMVVDERGEPIYMPKQIGMKSLPMEWLGGQGSGSFSRKVDGRKLQFIFRGSTFTNWTTVAVFSTAESAPEVRQMRLYLGSFVFVVCLLGTTASFALSRSISRPIRRLMTFMQRAESGDLTSRYWGGGMDEIGMLGRSFNSMLTKINDLIGLTERQERQKREAELRSLQAQIKPHFLYNTLDTIHWMARKQGAQDVSETVEALSRLFRIGLSRGNEYIPLAEEMEHVRSYLQIQKIRYKDKLNFALELAPDLSHLSVLKIILQPIVENAIYHGIKERRGPGLITVRAERRDGRLVLTVADDGAGMSGEKLAALRRKLASAAEADGKPGASGAPGTAGTPGASGAPGAAGAPGAGGAPGAAGAPGASGALGASGAPGAAGAPGAGGAPGAAGASGTAGVLEAAGAPGAAERPGPVGAAGSAGIVGASGGDGRPEADGSQLPAVSTIGAQDGRLSPALASPALSAEHSGGRAGGAADVRKTNPGAEGVADLRKTNPGAGGAADLWKSNSGAGGVADLRRTSDVNLPAGGGSGYGLVNVQARMQVTFGGEYGITVESEPGVGTTVTLTHPILYEDPRKGE</sequence>
<feature type="compositionally biased region" description="Gly residues" evidence="12">
    <location>
        <begin position="613"/>
        <end position="622"/>
    </location>
</feature>
<dbReference type="PROSITE" id="PS50885">
    <property type="entry name" value="HAMP"/>
    <property type="match status" value="1"/>
</dbReference>
<dbReference type="Gene3D" id="3.30.565.10">
    <property type="entry name" value="Histidine kinase-like ATPase, C-terminal domain"/>
    <property type="match status" value="2"/>
</dbReference>
<dbReference type="Gene3D" id="3.30.450.20">
    <property type="entry name" value="PAS domain"/>
    <property type="match status" value="1"/>
</dbReference>
<proteinExistence type="predicted"/>
<feature type="region of interest" description="Disordered" evidence="12">
    <location>
        <begin position="556"/>
        <end position="596"/>
    </location>
</feature>
<evidence type="ECO:0000259" key="14">
    <source>
        <dbReference type="PROSITE" id="PS50885"/>
    </source>
</evidence>
<dbReference type="EMBL" id="JACJVR010000097">
    <property type="protein sequence ID" value="MBB6694522.1"/>
    <property type="molecule type" value="Genomic_DNA"/>
</dbReference>
<dbReference type="InterPro" id="IPR036890">
    <property type="entry name" value="HATPase_C_sf"/>
</dbReference>
<feature type="region of interest" description="Disordered" evidence="12">
    <location>
        <begin position="608"/>
        <end position="673"/>
    </location>
</feature>
<evidence type="ECO:0000256" key="13">
    <source>
        <dbReference type="SAM" id="Phobius"/>
    </source>
</evidence>
<dbReference type="Pfam" id="PF02743">
    <property type="entry name" value="dCache_1"/>
    <property type="match status" value="1"/>
</dbReference>
<dbReference type="SUPFAM" id="SSF55874">
    <property type="entry name" value="ATPase domain of HSP90 chaperone/DNA topoisomerase II/histidine kinase"/>
    <property type="match status" value="2"/>
</dbReference>
<dbReference type="SUPFAM" id="SSF158472">
    <property type="entry name" value="HAMP domain-like"/>
    <property type="match status" value="1"/>
</dbReference>
<dbReference type="InterPro" id="IPR050640">
    <property type="entry name" value="Bact_2-comp_sensor_kinase"/>
</dbReference>
<dbReference type="InterPro" id="IPR010559">
    <property type="entry name" value="Sig_transdc_His_kin_internal"/>
</dbReference>